<dbReference type="AlphaFoldDB" id="A0A9W8LFS9"/>
<dbReference type="GO" id="GO:0070292">
    <property type="term" value="P:N-acylphosphatidylethanolamine metabolic process"/>
    <property type="evidence" value="ECO:0007669"/>
    <property type="project" value="TreeGrafter"/>
</dbReference>
<keyword evidence="1" id="KW-0472">Membrane</keyword>
<dbReference type="GO" id="GO:0005737">
    <property type="term" value="C:cytoplasm"/>
    <property type="evidence" value="ECO:0007669"/>
    <property type="project" value="TreeGrafter"/>
</dbReference>
<dbReference type="PIRSF" id="PIRSF038896">
    <property type="entry name" value="NAPE-PLD"/>
    <property type="match status" value="1"/>
</dbReference>
<organism evidence="3 4">
    <name type="scientific">Coemansia interrupta</name>
    <dbReference type="NCBI Taxonomy" id="1126814"/>
    <lineage>
        <taxon>Eukaryota</taxon>
        <taxon>Fungi</taxon>
        <taxon>Fungi incertae sedis</taxon>
        <taxon>Zoopagomycota</taxon>
        <taxon>Kickxellomycotina</taxon>
        <taxon>Kickxellomycetes</taxon>
        <taxon>Kickxellales</taxon>
        <taxon>Kickxellaceae</taxon>
        <taxon>Coemansia</taxon>
    </lineage>
</organism>
<evidence type="ECO:0000313" key="3">
    <source>
        <dbReference type="EMBL" id="KAJ2778117.1"/>
    </source>
</evidence>
<dbReference type="GO" id="GO:0008270">
    <property type="term" value="F:zinc ion binding"/>
    <property type="evidence" value="ECO:0007669"/>
    <property type="project" value="InterPro"/>
</dbReference>
<dbReference type="OrthoDB" id="332863at2759"/>
<dbReference type="GO" id="GO:0070291">
    <property type="term" value="P:N-acylethanolamine metabolic process"/>
    <property type="evidence" value="ECO:0007669"/>
    <property type="project" value="TreeGrafter"/>
</dbReference>
<feature type="domain" description="Metallo-beta-lactamase" evidence="2">
    <location>
        <begin position="196"/>
        <end position="393"/>
    </location>
</feature>
<keyword evidence="4" id="KW-1185">Reference proteome</keyword>
<feature type="transmembrane region" description="Helical" evidence="1">
    <location>
        <begin position="26"/>
        <end position="43"/>
    </location>
</feature>
<dbReference type="InterPro" id="IPR036866">
    <property type="entry name" value="RibonucZ/Hydroxyglut_hydro"/>
</dbReference>
<protein>
    <recommendedName>
        <fullName evidence="2">Metallo-beta-lactamase domain-containing protein</fullName>
    </recommendedName>
</protein>
<keyword evidence="1" id="KW-1133">Transmembrane helix</keyword>
<name>A0A9W8LFS9_9FUNG</name>
<accession>A0A9W8LFS9</accession>
<evidence type="ECO:0000256" key="1">
    <source>
        <dbReference type="SAM" id="Phobius"/>
    </source>
</evidence>
<dbReference type="SUPFAM" id="SSF56281">
    <property type="entry name" value="Metallo-hydrolase/oxidoreductase"/>
    <property type="match status" value="1"/>
</dbReference>
<dbReference type="InterPro" id="IPR001279">
    <property type="entry name" value="Metallo-B-lactamas"/>
</dbReference>
<proteinExistence type="predicted"/>
<evidence type="ECO:0000259" key="2">
    <source>
        <dbReference type="Pfam" id="PF12706"/>
    </source>
</evidence>
<keyword evidence="1" id="KW-0812">Transmembrane</keyword>
<dbReference type="Proteomes" id="UP001140172">
    <property type="component" value="Unassembled WGS sequence"/>
</dbReference>
<sequence>MQRSTTMSNRAFGIGLGWLKTTRGSMPIYCMGAIASVTAYYLISDQWIDSRRRLFIQKRKTQQQKDVSSIQSESRFSSLMIGGRFVNPFETWRDKTLWDFLRWVATRKTGNGLPRDKSKLIQDLPLALPHYELLNAFSHPTKVRQTPTSPELPVENSESPLCYAEYPAVESLDRLATMTATWLGQSTCFVQMEGLNILTDPIFKRRTVYSWLGPERLRPVPCQLEDLPVPDIVLVSHNHFDHLDIDVVRKLGDSVTWYVPLGLGSWFARQGVSNVQEMDWWQENELTVRDRSFSIVATPTQHWSGRNGLDSNCTLWSSFLVKGKDSSVFHCGDTGYCPAFEEIGRRYGPVDLAILPIGSYEPRWYMCHQHVNPDDAVLIHRDLGARRSIGVHWGTFMMSDEHYMAPPRDLAAASEKHGLAADEFIAPQFGKTYLYGPAMTGSSAPE</sequence>
<dbReference type="EMBL" id="JANBUM010000368">
    <property type="protein sequence ID" value="KAJ2778117.1"/>
    <property type="molecule type" value="Genomic_DNA"/>
</dbReference>
<evidence type="ECO:0000313" key="4">
    <source>
        <dbReference type="Proteomes" id="UP001140172"/>
    </source>
</evidence>
<reference evidence="3" key="1">
    <citation type="submission" date="2022-07" db="EMBL/GenBank/DDBJ databases">
        <title>Phylogenomic reconstructions and comparative analyses of Kickxellomycotina fungi.</title>
        <authorList>
            <person name="Reynolds N.K."/>
            <person name="Stajich J.E."/>
            <person name="Barry K."/>
            <person name="Grigoriev I.V."/>
            <person name="Crous P."/>
            <person name="Smith M.E."/>
        </authorList>
    </citation>
    <scope>NUCLEOTIDE SEQUENCE</scope>
    <source>
        <strain evidence="3">BCRC 34489</strain>
    </source>
</reference>
<dbReference type="Pfam" id="PF12706">
    <property type="entry name" value="Lactamase_B_2"/>
    <property type="match status" value="1"/>
</dbReference>
<dbReference type="InterPro" id="IPR024884">
    <property type="entry name" value="NAPE-PLD"/>
</dbReference>
<comment type="caution">
    <text evidence="3">The sequence shown here is derived from an EMBL/GenBank/DDBJ whole genome shotgun (WGS) entry which is preliminary data.</text>
</comment>
<dbReference type="PANTHER" id="PTHR15032:SF4">
    <property type="entry name" value="N-ACYL-PHOSPHATIDYLETHANOLAMINE-HYDROLYZING PHOSPHOLIPASE D"/>
    <property type="match status" value="1"/>
</dbReference>
<dbReference type="Gene3D" id="3.60.15.10">
    <property type="entry name" value="Ribonuclease Z/Hydroxyacylglutathione hydrolase-like"/>
    <property type="match status" value="1"/>
</dbReference>
<gene>
    <name evidence="3" type="ORF">GGI15_004276</name>
</gene>
<dbReference type="PANTHER" id="PTHR15032">
    <property type="entry name" value="N-ACYL-PHOSPHATIDYLETHANOLAMINE-HYDROLYZING PHOSPHOLIPASE D"/>
    <property type="match status" value="1"/>
</dbReference>
<dbReference type="GO" id="GO:0070290">
    <property type="term" value="F:N-acylphosphatidylethanolamine-specific phospholipase D activity"/>
    <property type="evidence" value="ECO:0007669"/>
    <property type="project" value="InterPro"/>
</dbReference>